<dbReference type="OrthoDB" id="9892549at2"/>
<dbReference type="RefSeq" id="WP_011280301.1">
    <property type="nucleotide sequence ID" value="NC_007204.1"/>
</dbReference>
<reference evidence="1 2" key="1">
    <citation type="journal article" date="2010" name="Appl. Environ. Microbiol.">
        <title>The genome sequence of Psychrobacter arcticus 273-4, a psychroactive Siberian permafrost bacterium, reveals mechanisms for adaptation to low-temperature growth.</title>
        <authorList>
            <person name="Ayala-del-Rio H.L."/>
            <person name="Chain P.S."/>
            <person name="Grzymski J.J."/>
            <person name="Ponder M.A."/>
            <person name="Ivanova N."/>
            <person name="Bergholz P.W."/>
            <person name="Di Bartolo G."/>
            <person name="Hauser L."/>
            <person name="Land M."/>
            <person name="Bakermans C."/>
            <person name="Rodrigues D."/>
            <person name="Klappenbach J."/>
            <person name="Zarka D."/>
            <person name="Larimer F."/>
            <person name="Richardson P."/>
            <person name="Murray A."/>
            <person name="Thomashow M."/>
            <person name="Tiedje J.M."/>
        </authorList>
    </citation>
    <scope>NUCLEOTIDE SEQUENCE [LARGE SCALE GENOMIC DNA]</scope>
    <source>
        <strain evidence="2">DSM 17307 / VKM B-2377 / 273-4</strain>
    </source>
</reference>
<dbReference type="EMBL" id="CP000082">
    <property type="protein sequence ID" value="AAZ18879.1"/>
    <property type="molecule type" value="Genomic_DNA"/>
</dbReference>
<evidence type="ECO:0000313" key="1">
    <source>
        <dbReference type="EMBL" id="AAZ18879.1"/>
    </source>
</evidence>
<sequence>MDIKKILIIAAIVLLAFIGFNYYSSAQSQKARAVRVAETEALRNQIKIREIDQARNTQIQQDREELEGMPVAAQKIIATKESQTEGGVEYQDINAQTEDRAKLDDVMDRWSDASILASRTSRIALSNVVQDMQSLRREADKLVVTPCLTRAQANLLVGMDSELTGYLKFMADSDASITQDIVGKYEAFAKYYEIVKKCTD</sequence>
<dbReference type="AlphaFoldDB" id="Q4FSX9"/>
<dbReference type="Proteomes" id="UP000000546">
    <property type="component" value="Chromosome"/>
</dbReference>
<dbReference type="STRING" id="259536.Psyc_1026"/>
<name>Q4FSX9_PSYA2</name>
<gene>
    <name evidence="1" type="ordered locus">Psyc_1026</name>
</gene>
<dbReference type="KEGG" id="par:Psyc_1026"/>
<proteinExistence type="predicted"/>
<accession>Q4FSX9</accession>
<dbReference type="eggNOG" id="ENOG5033FTY">
    <property type="taxonomic scope" value="Bacteria"/>
</dbReference>
<protein>
    <submittedName>
        <fullName evidence="1">Uncharacterized protein</fullName>
    </submittedName>
</protein>
<evidence type="ECO:0000313" key="2">
    <source>
        <dbReference type="Proteomes" id="UP000000546"/>
    </source>
</evidence>
<keyword evidence="2" id="KW-1185">Reference proteome</keyword>
<dbReference type="HOGENOM" id="CLU_1365260_0_0_6"/>
<organism evidence="1 2">
    <name type="scientific">Psychrobacter arcticus (strain DSM 17307 / VKM B-2377 / 273-4)</name>
    <dbReference type="NCBI Taxonomy" id="259536"/>
    <lineage>
        <taxon>Bacteria</taxon>
        <taxon>Pseudomonadati</taxon>
        <taxon>Pseudomonadota</taxon>
        <taxon>Gammaproteobacteria</taxon>
        <taxon>Moraxellales</taxon>
        <taxon>Moraxellaceae</taxon>
        <taxon>Psychrobacter</taxon>
    </lineage>
</organism>